<dbReference type="EMBL" id="RDQO01000006">
    <property type="protein sequence ID" value="RMX03553.1"/>
    <property type="molecule type" value="Genomic_DNA"/>
</dbReference>
<reference evidence="1 2" key="1">
    <citation type="submission" date="2018-10" db="EMBL/GenBank/DDBJ databases">
        <title>Draft genome of Cortibacter populi DSM10536.</title>
        <authorList>
            <person name="Bernier A.-M."/>
            <person name="Bernard K."/>
        </authorList>
    </citation>
    <scope>NUCLEOTIDE SEQUENCE [LARGE SCALE GENOMIC DNA]</scope>
    <source>
        <strain evidence="1 2">DSM 105136</strain>
    </source>
</reference>
<comment type="caution">
    <text evidence="1">The sequence shown here is derived from an EMBL/GenBank/DDBJ whole genome shotgun (WGS) entry which is preliminary data.</text>
</comment>
<name>A0A3M6QKJ4_9BURK</name>
<dbReference type="Proteomes" id="UP000278006">
    <property type="component" value="Unassembled WGS sequence"/>
</dbReference>
<dbReference type="AlphaFoldDB" id="A0A3M6QKJ4"/>
<gene>
    <name evidence="1" type="ORF">D8I35_16920</name>
</gene>
<proteinExistence type="predicted"/>
<sequence>MTMPDALPSEALGWLARQRMRALARQLRVRPDDAQLHLERLQAAMDLPGSDPLQGCLADLFHAVTASRGQDLRQLASELAQARLPRHVSSVFQQLRQSGQMIGPISLVANRWSVMVQPSAAAPARSRRASGDDSRRLAEQVVRAMTGGDAADASAAVELLEYEFLAHCSACQDKLAFMLARRELLRQGLELTPAWLDVAAKLEGDAAGAASAS</sequence>
<evidence type="ECO:0000313" key="2">
    <source>
        <dbReference type="Proteomes" id="UP000278006"/>
    </source>
</evidence>
<keyword evidence="2" id="KW-1185">Reference proteome</keyword>
<protein>
    <submittedName>
        <fullName evidence="1">Uncharacterized protein</fullName>
    </submittedName>
</protein>
<accession>A0A3M6QKJ4</accession>
<evidence type="ECO:0000313" key="1">
    <source>
        <dbReference type="EMBL" id="RMX03553.1"/>
    </source>
</evidence>
<organism evidence="1 2">
    <name type="scientific">Corticibacter populi</name>
    <dbReference type="NCBI Taxonomy" id="1550736"/>
    <lineage>
        <taxon>Bacteria</taxon>
        <taxon>Pseudomonadati</taxon>
        <taxon>Pseudomonadota</taxon>
        <taxon>Betaproteobacteria</taxon>
        <taxon>Burkholderiales</taxon>
        <taxon>Comamonadaceae</taxon>
        <taxon>Corticibacter</taxon>
    </lineage>
</organism>